<evidence type="ECO:0000313" key="1">
    <source>
        <dbReference type="EMBL" id="KAI8005987.1"/>
    </source>
</evidence>
<keyword evidence="2" id="KW-1185">Reference proteome</keyword>
<gene>
    <name evidence="1" type="ORF">LOK49_LG07G01062</name>
</gene>
<comment type="caution">
    <text evidence="1">The sequence shown here is derived from an EMBL/GenBank/DDBJ whole genome shotgun (WGS) entry which is preliminary data.</text>
</comment>
<dbReference type="Proteomes" id="UP001060215">
    <property type="component" value="Chromosome 7"/>
</dbReference>
<organism evidence="1 2">
    <name type="scientific">Camellia lanceoleosa</name>
    <dbReference type="NCBI Taxonomy" id="1840588"/>
    <lineage>
        <taxon>Eukaryota</taxon>
        <taxon>Viridiplantae</taxon>
        <taxon>Streptophyta</taxon>
        <taxon>Embryophyta</taxon>
        <taxon>Tracheophyta</taxon>
        <taxon>Spermatophyta</taxon>
        <taxon>Magnoliopsida</taxon>
        <taxon>eudicotyledons</taxon>
        <taxon>Gunneridae</taxon>
        <taxon>Pentapetalae</taxon>
        <taxon>asterids</taxon>
        <taxon>Ericales</taxon>
        <taxon>Theaceae</taxon>
        <taxon>Camellia</taxon>
    </lineage>
</organism>
<dbReference type="EMBL" id="CM045764">
    <property type="protein sequence ID" value="KAI8005987.1"/>
    <property type="molecule type" value="Genomic_DNA"/>
</dbReference>
<reference evidence="1 2" key="1">
    <citation type="journal article" date="2022" name="Plant J.">
        <title>Chromosome-level genome of Camellia lanceoleosa provides a valuable resource for understanding genome evolution and self-incompatibility.</title>
        <authorList>
            <person name="Gong W."/>
            <person name="Xiao S."/>
            <person name="Wang L."/>
            <person name="Liao Z."/>
            <person name="Chang Y."/>
            <person name="Mo W."/>
            <person name="Hu G."/>
            <person name="Li W."/>
            <person name="Zhao G."/>
            <person name="Zhu H."/>
            <person name="Hu X."/>
            <person name="Ji K."/>
            <person name="Xiang X."/>
            <person name="Song Q."/>
            <person name="Yuan D."/>
            <person name="Jin S."/>
            <person name="Zhang L."/>
        </authorList>
    </citation>
    <scope>NUCLEOTIDE SEQUENCE [LARGE SCALE GENOMIC DNA]</scope>
    <source>
        <strain evidence="1">SQ_2022a</strain>
    </source>
</reference>
<proteinExistence type="predicted"/>
<evidence type="ECO:0000313" key="2">
    <source>
        <dbReference type="Proteomes" id="UP001060215"/>
    </source>
</evidence>
<protein>
    <submittedName>
        <fullName evidence="1">Uncharacterized protein</fullName>
    </submittedName>
</protein>
<accession>A0ACC0GXQ4</accession>
<sequence>MTHARHCDITEPVATAGSTDPGVATDSAKADPPRHASPLRKDMLSASGKGCGRGGQPVPANEVVLESTVSQLTKKDHVREGIVTPMEFAPSQRLIPLAQSPVGLGLGPQYFVTEPVDHDLLIKASYSNENRVGPFNEIGIEEISPNSSPTQGSLAGQAIDKCMASFFKELSIKRKALEDLANLPQSKRSSVSSAGVTLSSLVQPPVLNRRLVRNVSRKRSSKHNQSHTSLPQDLTVEDDGTLVQAIANKHDRVDYVCKMIWLAWHIWKNRNNYVFNHLPIDPVATIFAAEKSFCESASHPTQSPLSSSLFSPAQDAPRTWSPPLPGRFKANCDVAIKPGSSSAYMAVLIQDSEGYLMDGVVRIEEVGSVMQGEASAIRWACLVIRDLNLSQVEIVSDNKEVIRLCVSEDAPPWNCAPIIEDIRSLANLCNLSFLWTPRMANEAAHWTARAFLKGVLPSNWVRHHTEGLCKALALS</sequence>
<name>A0ACC0GXQ4_9ERIC</name>